<gene>
    <name evidence="5" type="ORF">Ari01nite_81110</name>
</gene>
<evidence type="ECO:0000256" key="2">
    <source>
        <dbReference type="ARBA" id="ARBA00023157"/>
    </source>
</evidence>
<dbReference type="SUPFAM" id="SSF69318">
    <property type="entry name" value="Integrin alpha N-terminal domain"/>
    <property type="match status" value="2"/>
</dbReference>
<dbReference type="PANTHER" id="PTHR45460">
    <property type="entry name" value="SIMILAR TO CYSTEINE PROTEINASE"/>
    <property type="match status" value="1"/>
</dbReference>
<evidence type="ECO:0000313" key="6">
    <source>
        <dbReference type="Proteomes" id="UP000636960"/>
    </source>
</evidence>
<dbReference type="Gene3D" id="2.60.120.200">
    <property type="match status" value="1"/>
</dbReference>
<feature type="compositionally biased region" description="Low complexity" evidence="3">
    <location>
        <begin position="17"/>
        <end position="30"/>
    </location>
</feature>
<accession>A0A919KBY2</accession>
<dbReference type="Pfam" id="PF13517">
    <property type="entry name" value="FG-GAP_3"/>
    <property type="match status" value="2"/>
</dbReference>
<evidence type="ECO:0000259" key="4">
    <source>
        <dbReference type="SMART" id="SM00560"/>
    </source>
</evidence>
<dbReference type="InterPro" id="IPR013517">
    <property type="entry name" value="FG-GAP"/>
</dbReference>
<dbReference type="InterPro" id="IPR013320">
    <property type="entry name" value="ConA-like_dom_sf"/>
</dbReference>
<feature type="compositionally biased region" description="Low complexity" evidence="3">
    <location>
        <begin position="196"/>
        <end position="206"/>
    </location>
</feature>
<dbReference type="PANTHER" id="PTHR45460:SF2">
    <property type="entry name" value="ALPHA 1,3 GLUCANASE, GH71 FAMILY (EUROFUNG)"/>
    <property type="match status" value="1"/>
</dbReference>
<dbReference type="Proteomes" id="UP000636960">
    <property type="component" value="Unassembled WGS sequence"/>
</dbReference>
<feature type="compositionally biased region" description="Low complexity" evidence="3">
    <location>
        <begin position="219"/>
        <end position="233"/>
    </location>
</feature>
<feature type="region of interest" description="Disordered" evidence="3">
    <location>
        <begin position="1"/>
        <end position="30"/>
    </location>
</feature>
<comment type="caution">
    <text evidence="5">The sequence shown here is derived from an EMBL/GenBank/DDBJ whole genome shotgun (WGS) entry which is preliminary data.</text>
</comment>
<organism evidence="5 6">
    <name type="scientific">Paractinoplanes rishiriensis</name>
    <dbReference type="NCBI Taxonomy" id="1050105"/>
    <lineage>
        <taxon>Bacteria</taxon>
        <taxon>Bacillati</taxon>
        <taxon>Actinomycetota</taxon>
        <taxon>Actinomycetes</taxon>
        <taxon>Micromonosporales</taxon>
        <taxon>Micromonosporaceae</taxon>
        <taxon>Paractinoplanes</taxon>
    </lineage>
</organism>
<proteinExistence type="predicted"/>
<evidence type="ECO:0000256" key="1">
    <source>
        <dbReference type="ARBA" id="ARBA00022729"/>
    </source>
</evidence>
<dbReference type="EMBL" id="BOMV01000087">
    <property type="protein sequence ID" value="GIF00647.1"/>
    <property type="molecule type" value="Genomic_DNA"/>
</dbReference>
<dbReference type="SUPFAM" id="SSF49899">
    <property type="entry name" value="Concanavalin A-like lectins/glucanases"/>
    <property type="match status" value="1"/>
</dbReference>
<dbReference type="Gene3D" id="2.130.10.130">
    <property type="entry name" value="Integrin alpha, N-terminal"/>
    <property type="match status" value="1"/>
</dbReference>
<name>A0A919KBY2_9ACTN</name>
<evidence type="ECO:0000313" key="5">
    <source>
        <dbReference type="EMBL" id="GIF00647.1"/>
    </source>
</evidence>
<dbReference type="SMART" id="SM00560">
    <property type="entry name" value="LamGL"/>
    <property type="match status" value="1"/>
</dbReference>
<dbReference type="RefSeq" id="WP_203788656.1">
    <property type="nucleotide sequence ID" value="NZ_BOMV01000087.1"/>
</dbReference>
<sequence length="1428" mass="148606">MTVERAIMQAHRTGQPVEATASASETTTVTAQPDGSVTLTQSAVPTRKKVDGEWRDLDPELVPNADGSWSPRLAGAPLRLSGGGDGPMAVLGAEKLNIALGAPAALRPPTIAGPTATYPDVFPGVDLQVTAKAAGGFSEVFVVHDADAAKDLATISLPLTTTGLTVAADSVGNLTGKDPAGRTIITAPAPAMWDSTEPTTPTRTDTAGIARDTATGRPATSTSGGPGAAARRAPMGAAVRDAHLHLTPDRAMLTAKTTRFPVYLDPTFNWVPAAGTFSGWSTVAKEFPTTNYWKDTPDPRGRMQSGNSDDVTSRTLINFGIPVSALAGGTINTALLKITETWSWSCIDSRVNLYAPSAVLASSNATWNYWVNRLGSVVDHKTVANGHSSSCPSAAIAFDVKDEVVANVTSGKKTQTFALAAHDESDHNGWKEFLETSPTLAITYNHEPNKPSGLRTSPATSCTAGNSIGEGPVSLYATVSDPNQGAVGVTFKLWKEGSSTPLVTTNPQNSYYTSGRTAVLKVPAATLASATPAGGTAKFLWQVQATDFGLPSDWSATCNFVYDRARPGAPGIDTPVEGSATIGQSITIPVAPPTGTVPVTYLYQLNGGPYGTINATSGAAEVTVTPTRFTNTLTVTSRSAGGNIGDTAAVTFNANPAETAIDADLDGDNLTDLLTIGGGNGLAAGLWLAPGKGDGRVAPKATNVGAHGTGIDTPGQIGGPTQFTGRQAITGHFSGTGIQDILAYNPADGRAAVLRGNGDGSIIQTQLSSTFSYLNSTTFRFTDFNDFQDINQPQQLVNAGAHSTVFPDLIGINSKPDGSHLLTYYASDSGVLGIYNGFALPNQTPTGGTDWNTWTLASAQTSTGTALFLWQAATGKIYLWNNVLLNTTTGALDFTPHLLSTNFHTGQTRSLYAADVNSDGTADLWTVGAGAAATAWLVSGLNTGAATGTVTAQTNQTVLTGTHAWMLNDHADEDTSLIADATHPAKDSIGTLNATGGARWNSGDLFDPNAKFTGTVDLATATTAVDTSNDFTVDLWARPDAAGGVVVSQDGVNTSAFKVYAEATTSSWRFAMSSADTATPTWTYANAPNGSFNPGVWTHITASFKKSTGVLDLHLNGKDVARAVHLSPWKATKKFRIGATQTPAGIAGHLTGQVAHVLTFNQVVIYDNGNRAIRDFDGDNKSDVLARHADGTLRLYRGNGAGGFRPGYATIAISWGNMSEVSAPGDFNGDGRPDIIGRYSDGVLRLYPGNGAGGLMGGWTQIATSWGAMSEIFSPGDFNGDGKPDIIGRYSDGTVRLYAGNGTGGIASTYTTVATAWGNMNDILSPGDFNNDGKPDIIARYNDGVLRLYLGNGTGGINSSTYNTLATGWTSMSLLFSPGDFTGDTHPDIAGRYTDGTLRLYLGTATGTLISTSYKQIGTGWNNIPWAS</sequence>
<keyword evidence="1" id="KW-0732">Signal</keyword>
<keyword evidence="6" id="KW-1185">Reference proteome</keyword>
<feature type="region of interest" description="Disordered" evidence="3">
    <location>
        <begin position="191"/>
        <end position="233"/>
    </location>
</feature>
<keyword evidence="2" id="KW-1015">Disulfide bond</keyword>
<reference evidence="5" key="1">
    <citation type="submission" date="2021-01" db="EMBL/GenBank/DDBJ databases">
        <title>Whole genome shotgun sequence of Actinoplanes rishiriensis NBRC 108556.</title>
        <authorList>
            <person name="Komaki H."/>
            <person name="Tamura T."/>
        </authorList>
    </citation>
    <scope>NUCLEOTIDE SEQUENCE</scope>
    <source>
        <strain evidence="5">NBRC 108556</strain>
    </source>
</reference>
<dbReference type="InterPro" id="IPR006558">
    <property type="entry name" value="LamG-like"/>
</dbReference>
<dbReference type="InterPro" id="IPR028994">
    <property type="entry name" value="Integrin_alpha_N"/>
</dbReference>
<evidence type="ECO:0000256" key="3">
    <source>
        <dbReference type="SAM" id="MobiDB-lite"/>
    </source>
</evidence>
<protein>
    <recommendedName>
        <fullName evidence="4">LamG-like jellyroll fold domain-containing protein</fullName>
    </recommendedName>
</protein>
<feature type="domain" description="LamG-like jellyroll fold" evidence="4">
    <location>
        <begin position="1029"/>
        <end position="1167"/>
    </location>
</feature>